<keyword evidence="1" id="KW-0812">Transmembrane</keyword>
<organism evidence="2 3">
    <name type="scientific">Actinorhabdospora filicis</name>
    <dbReference type="NCBI Taxonomy" id="1785913"/>
    <lineage>
        <taxon>Bacteria</taxon>
        <taxon>Bacillati</taxon>
        <taxon>Actinomycetota</taxon>
        <taxon>Actinomycetes</taxon>
        <taxon>Micromonosporales</taxon>
        <taxon>Micromonosporaceae</taxon>
        <taxon>Actinorhabdospora</taxon>
    </lineage>
</organism>
<evidence type="ECO:0000313" key="2">
    <source>
        <dbReference type="EMBL" id="GLZ78334.1"/>
    </source>
</evidence>
<feature type="transmembrane region" description="Helical" evidence="1">
    <location>
        <begin position="48"/>
        <end position="69"/>
    </location>
</feature>
<dbReference type="Pfam" id="PF12666">
    <property type="entry name" value="PrgI"/>
    <property type="match status" value="1"/>
</dbReference>
<accession>A0A9W6W990</accession>
<dbReference type="InterPro" id="IPR024414">
    <property type="entry name" value="Uncharacterised_PrgI"/>
</dbReference>
<dbReference type="AlphaFoldDB" id="A0A9W6W990"/>
<keyword evidence="3" id="KW-1185">Reference proteome</keyword>
<feature type="transmembrane region" description="Helical" evidence="1">
    <location>
        <begin position="20"/>
        <end position="42"/>
    </location>
</feature>
<evidence type="ECO:0000313" key="3">
    <source>
        <dbReference type="Proteomes" id="UP001165079"/>
    </source>
</evidence>
<comment type="caution">
    <text evidence="2">The sequence shown here is derived from an EMBL/GenBank/DDBJ whole genome shotgun (WGS) entry which is preliminary data.</text>
</comment>
<evidence type="ECO:0000256" key="1">
    <source>
        <dbReference type="SAM" id="Phobius"/>
    </source>
</evidence>
<keyword evidence="1" id="KW-1133">Transmembrane helix</keyword>
<dbReference type="RefSeq" id="WP_285663492.1">
    <property type="nucleotide sequence ID" value="NZ_BSTX01000002.1"/>
</dbReference>
<dbReference type="Proteomes" id="UP001165079">
    <property type="component" value="Unassembled WGS sequence"/>
</dbReference>
<keyword evidence="1" id="KW-0472">Membrane</keyword>
<evidence type="ECO:0008006" key="4">
    <source>
        <dbReference type="Google" id="ProtNLM"/>
    </source>
</evidence>
<proteinExistence type="predicted"/>
<reference evidence="2" key="1">
    <citation type="submission" date="2023-03" db="EMBL/GenBank/DDBJ databases">
        <title>Actinorhabdospora filicis NBRC 111898.</title>
        <authorList>
            <person name="Ichikawa N."/>
            <person name="Sato H."/>
            <person name="Tonouchi N."/>
        </authorList>
    </citation>
    <scope>NUCLEOTIDE SEQUENCE</scope>
    <source>
        <strain evidence="2">NBRC 111898</strain>
    </source>
</reference>
<protein>
    <recommendedName>
        <fullName evidence="4">PrgI family protein</fullName>
    </recommendedName>
</protein>
<sequence>MSHIPGAVRVPRIDLSDKLLLGLTGRQLAYAAAGLVSAWLAWRGLSAFSPVLGAVVAVPLLLVAAALVFGQRDGAGLDRLLLAAVRMPRRPLVAATAVTAAPAWVNAAEDAPVLPRLLRSPARGVRADGVIDLGPDGLVAVIEVAALVNFALRSPGEQDALVAGLARGLHALGGPIQILSTSFPADLGGQAAVIEEAAATLATPRLREAALAHAGYLRRLSDRVLLVRRRVLVAVAAGDTAGLDRRVAEVAAVIGGCGLPTARLSALDVLLLLDALTDPCRDLRME</sequence>
<dbReference type="EMBL" id="BSTX01000002">
    <property type="protein sequence ID" value="GLZ78334.1"/>
    <property type="molecule type" value="Genomic_DNA"/>
</dbReference>
<gene>
    <name evidence="2" type="ORF">Afil01_31410</name>
</gene>
<name>A0A9W6W990_9ACTN</name>